<evidence type="ECO:0000256" key="1">
    <source>
        <dbReference type="SAM" id="MobiDB-lite"/>
    </source>
</evidence>
<reference evidence="2 3" key="1">
    <citation type="submission" date="2018-01" db="EMBL/GenBank/DDBJ databases">
        <authorList>
            <person name="Gaut B.S."/>
            <person name="Morton B.R."/>
            <person name="Clegg M.T."/>
            <person name="Duvall M.R."/>
        </authorList>
    </citation>
    <scope>NUCLEOTIDE SEQUENCE [LARGE SCALE GENOMIC DNA]</scope>
    <source>
        <strain evidence="2">Cupriavidus taiwanensis LMG 19425</strain>
        <plasmid evidence="3">Plasmid ii</plasmid>
    </source>
</reference>
<sequence>MRGCGARFARTAKRRPAPARGRRRHACAATPLAQRVAVTQPIGPAPLHSDRQALRTVSESRVAQAFAALGTLVALA</sequence>
<proteinExistence type="predicted"/>
<dbReference type="AlphaFoldDB" id="A0A375IT17"/>
<dbReference type="EMBL" id="LT991977">
    <property type="protein sequence ID" value="SPK76375.1"/>
    <property type="molecule type" value="Genomic_DNA"/>
</dbReference>
<evidence type="ECO:0000313" key="2">
    <source>
        <dbReference type="EMBL" id="SPK76375.1"/>
    </source>
</evidence>
<dbReference type="Proteomes" id="UP000255505">
    <property type="component" value="Plasmid II"/>
</dbReference>
<evidence type="ECO:0000313" key="3">
    <source>
        <dbReference type="Proteomes" id="UP000255505"/>
    </source>
</evidence>
<feature type="compositionally biased region" description="Basic residues" evidence="1">
    <location>
        <begin position="10"/>
        <end position="26"/>
    </location>
</feature>
<gene>
    <name evidence="2" type="ORF">CT19425_MP80004</name>
</gene>
<geneLocation type="plasmid" evidence="2">
    <name>II</name>
</geneLocation>
<organism evidence="2 3">
    <name type="scientific">Cupriavidus taiwanensis</name>
    <dbReference type="NCBI Taxonomy" id="164546"/>
    <lineage>
        <taxon>Bacteria</taxon>
        <taxon>Pseudomonadati</taxon>
        <taxon>Pseudomonadota</taxon>
        <taxon>Betaproteobacteria</taxon>
        <taxon>Burkholderiales</taxon>
        <taxon>Burkholderiaceae</taxon>
        <taxon>Cupriavidus</taxon>
    </lineage>
</organism>
<protein>
    <submittedName>
        <fullName evidence="2">Uncharacterized protein</fullName>
    </submittedName>
</protein>
<accession>A0A375IT17</accession>
<feature type="region of interest" description="Disordered" evidence="1">
    <location>
        <begin position="1"/>
        <end position="26"/>
    </location>
</feature>
<name>A0A375IT17_9BURK</name>
<keyword evidence="2" id="KW-0614">Plasmid</keyword>